<protein>
    <submittedName>
        <fullName evidence="2">Uncharacterized protein</fullName>
    </submittedName>
</protein>
<feature type="transmembrane region" description="Helical" evidence="1">
    <location>
        <begin position="85"/>
        <end position="113"/>
    </location>
</feature>
<reference evidence="2 3" key="1">
    <citation type="submission" date="2019-06" db="EMBL/GenBank/DDBJ databases">
        <title>Pantoea dispersa Assembly.</title>
        <authorList>
            <person name="Wang J."/>
        </authorList>
    </citation>
    <scope>NUCLEOTIDE SEQUENCE [LARGE SCALE GENOMIC DNA]</scope>
    <source>
        <strain evidence="3">bio</strain>
    </source>
</reference>
<name>A0ABY2ZVJ0_9GAMM</name>
<evidence type="ECO:0000313" key="2">
    <source>
        <dbReference type="EMBL" id="TQC71288.1"/>
    </source>
</evidence>
<dbReference type="RefSeq" id="WP_141496592.1">
    <property type="nucleotide sequence ID" value="NZ_CP109853.1"/>
</dbReference>
<keyword evidence="1" id="KW-0472">Membrane</keyword>
<organism evidence="2 3">
    <name type="scientific">Pantoea dispersa</name>
    <dbReference type="NCBI Taxonomy" id="59814"/>
    <lineage>
        <taxon>Bacteria</taxon>
        <taxon>Pseudomonadati</taxon>
        <taxon>Pseudomonadota</taxon>
        <taxon>Gammaproteobacteria</taxon>
        <taxon>Enterobacterales</taxon>
        <taxon>Erwiniaceae</taxon>
        <taxon>Pantoea</taxon>
    </lineage>
</organism>
<sequence length="122" mass="13287">MLFNFRAAGKRAPPGKRPLTSIIILYLVMLCGTAFLAFLPLICAMGAGYVASLAGCQLDEGNVHPCYILGEDRGQLLYELGVMGWFLLGTIPLGGILFLLATLTFIVQLVGYYRQTRAEGNR</sequence>
<comment type="caution">
    <text evidence="2">The sequence shown here is derived from an EMBL/GenBank/DDBJ whole genome shotgun (WGS) entry which is preliminary data.</text>
</comment>
<accession>A0ABY2ZVJ0</accession>
<dbReference type="EMBL" id="VICF01000006">
    <property type="protein sequence ID" value="TQC71288.1"/>
    <property type="molecule type" value="Genomic_DNA"/>
</dbReference>
<keyword evidence="1" id="KW-0812">Transmembrane</keyword>
<keyword evidence="3" id="KW-1185">Reference proteome</keyword>
<keyword evidence="1" id="KW-1133">Transmembrane helix</keyword>
<gene>
    <name evidence="2" type="ORF">FK492_16055</name>
</gene>
<evidence type="ECO:0000313" key="3">
    <source>
        <dbReference type="Proteomes" id="UP000319715"/>
    </source>
</evidence>
<evidence type="ECO:0000256" key="1">
    <source>
        <dbReference type="SAM" id="Phobius"/>
    </source>
</evidence>
<proteinExistence type="predicted"/>
<dbReference type="Proteomes" id="UP000319715">
    <property type="component" value="Unassembled WGS sequence"/>
</dbReference>
<feature type="transmembrane region" description="Helical" evidence="1">
    <location>
        <begin position="21"/>
        <end position="51"/>
    </location>
</feature>